<dbReference type="EMBL" id="KN837143">
    <property type="protein sequence ID" value="KIJ40616.1"/>
    <property type="molecule type" value="Genomic_DNA"/>
</dbReference>
<protein>
    <submittedName>
        <fullName evidence="2">Uncharacterized protein</fullName>
    </submittedName>
</protein>
<dbReference type="OrthoDB" id="3203159at2759"/>
<feature type="non-terminal residue" evidence="2">
    <location>
        <position position="144"/>
    </location>
</feature>
<name>A0A0C9VRJ8_SPHS4</name>
<feature type="compositionally biased region" description="Basic and acidic residues" evidence="1">
    <location>
        <begin position="84"/>
        <end position="96"/>
    </location>
</feature>
<evidence type="ECO:0000313" key="3">
    <source>
        <dbReference type="Proteomes" id="UP000054279"/>
    </source>
</evidence>
<organism evidence="2 3">
    <name type="scientific">Sphaerobolus stellatus (strain SS14)</name>
    <dbReference type="NCBI Taxonomy" id="990650"/>
    <lineage>
        <taxon>Eukaryota</taxon>
        <taxon>Fungi</taxon>
        <taxon>Dikarya</taxon>
        <taxon>Basidiomycota</taxon>
        <taxon>Agaricomycotina</taxon>
        <taxon>Agaricomycetes</taxon>
        <taxon>Phallomycetidae</taxon>
        <taxon>Geastrales</taxon>
        <taxon>Sphaerobolaceae</taxon>
        <taxon>Sphaerobolus</taxon>
    </lineage>
</organism>
<keyword evidence="3" id="KW-1185">Reference proteome</keyword>
<gene>
    <name evidence="2" type="ORF">M422DRAFT_173527</name>
</gene>
<evidence type="ECO:0000256" key="1">
    <source>
        <dbReference type="SAM" id="MobiDB-lite"/>
    </source>
</evidence>
<reference evidence="2 3" key="1">
    <citation type="submission" date="2014-06" db="EMBL/GenBank/DDBJ databases">
        <title>Evolutionary Origins and Diversification of the Mycorrhizal Mutualists.</title>
        <authorList>
            <consortium name="DOE Joint Genome Institute"/>
            <consortium name="Mycorrhizal Genomics Consortium"/>
            <person name="Kohler A."/>
            <person name="Kuo A."/>
            <person name="Nagy L.G."/>
            <person name="Floudas D."/>
            <person name="Copeland A."/>
            <person name="Barry K.W."/>
            <person name="Cichocki N."/>
            <person name="Veneault-Fourrey C."/>
            <person name="LaButti K."/>
            <person name="Lindquist E.A."/>
            <person name="Lipzen A."/>
            <person name="Lundell T."/>
            <person name="Morin E."/>
            <person name="Murat C."/>
            <person name="Riley R."/>
            <person name="Ohm R."/>
            <person name="Sun H."/>
            <person name="Tunlid A."/>
            <person name="Henrissat B."/>
            <person name="Grigoriev I.V."/>
            <person name="Hibbett D.S."/>
            <person name="Martin F."/>
        </authorList>
    </citation>
    <scope>NUCLEOTIDE SEQUENCE [LARGE SCALE GENOMIC DNA]</scope>
    <source>
        <strain evidence="2 3">SS14</strain>
    </source>
</reference>
<accession>A0A0C9VRJ8</accession>
<dbReference type="AlphaFoldDB" id="A0A0C9VRJ8"/>
<sequence>MSDTEIITNIMANAPPYWATIIDTHRCCNLEEFLTTIKYHERSLAPPLSYRDNNHSYGTPNAQAPLIGSNPSLPPPQYPQDDSDISKGKTLEDKGARPCRHCGSGKHWDNDRRHAQSGARNAWAFFASASEEQLQAQREYKETY</sequence>
<feature type="region of interest" description="Disordered" evidence="1">
    <location>
        <begin position="48"/>
        <end position="97"/>
    </location>
</feature>
<proteinExistence type="predicted"/>
<dbReference type="HOGENOM" id="CLU_120286_0_0_1"/>
<dbReference type="Proteomes" id="UP000054279">
    <property type="component" value="Unassembled WGS sequence"/>
</dbReference>
<evidence type="ECO:0000313" key="2">
    <source>
        <dbReference type="EMBL" id="KIJ40616.1"/>
    </source>
</evidence>